<name>A0AAV6WK29_9LAMI</name>
<keyword evidence="1" id="KW-0500">Molybdenum</keyword>
<dbReference type="Pfam" id="PF14223">
    <property type="entry name" value="Retrotran_gag_2"/>
    <property type="match status" value="1"/>
</dbReference>
<dbReference type="InterPro" id="IPR036010">
    <property type="entry name" value="2Fe-2S_ferredoxin-like_sf"/>
</dbReference>
<gene>
    <name evidence="2" type="ORF">BUALT_Bualt13G0050100</name>
</gene>
<evidence type="ECO:0000313" key="3">
    <source>
        <dbReference type="Proteomes" id="UP000826271"/>
    </source>
</evidence>
<dbReference type="GO" id="GO:0016491">
    <property type="term" value="F:oxidoreductase activity"/>
    <property type="evidence" value="ECO:0007669"/>
    <property type="project" value="InterPro"/>
</dbReference>
<protein>
    <submittedName>
        <fullName evidence="2">Uncharacterized protein</fullName>
    </submittedName>
</protein>
<organism evidence="2 3">
    <name type="scientific">Buddleja alternifolia</name>
    <dbReference type="NCBI Taxonomy" id="168488"/>
    <lineage>
        <taxon>Eukaryota</taxon>
        <taxon>Viridiplantae</taxon>
        <taxon>Streptophyta</taxon>
        <taxon>Embryophyta</taxon>
        <taxon>Tracheophyta</taxon>
        <taxon>Spermatophyta</taxon>
        <taxon>Magnoliopsida</taxon>
        <taxon>eudicotyledons</taxon>
        <taxon>Gunneridae</taxon>
        <taxon>Pentapetalae</taxon>
        <taxon>asterids</taxon>
        <taxon>lamiids</taxon>
        <taxon>Lamiales</taxon>
        <taxon>Scrophulariaceae</taxon>
        <taxon>Buddlejeae</taxon>
        <taxon>Buddleja</taxon>
    </lineage>
</organism>
<evidence type="ECO:0000256" key="1">
    <source>
        <dbReference type="ARBA" id="ARBA00022505"/>
    </source>
</evidence>
<dbReference type="PANTHER" id="PTHR11908">
    <property type="entry name" value="XANTHINE DEHYDROGENASE"/>
    <property type="match status" value="1"/>
</dbReference>
<comment type="caution">
    <text evidence="2">The sequence shown here is derived from an EMBL/GenBank/DDBJ whole genome shotgun (WGS) entry which is preliminary data.</text>
</comment>
<reference evidence="2" key="1">
    <citation type="submission" date="2019-10" db="EMBL/GenBank/DDBJ databases">
        <authorList>
            <person name="Zhang R."/>
            <person name="Pan Y."/>
            <person name="Wang J."/>
            <person name="Ma R."/>
            <person name="Yu S."/>
        </authorList>
    </citation>
    <scope>NUCLEOTIDE SEQUENCE</scope>
    <source>
        <strain evidence="2">LA-IB0</strain>
        <tissue evidence="2">Leaf</tissue>
    </source>
</reference>
<dbReference type="PANTHER" id="PTHR11908:SF132">
    <property type="entry name" value="ALDEHYDE OXIDASE 1-RELATED"/>
    <property type="match status" value="1"/>
</dbReference>
<dbReference type="AlphaFoldDB" id="A0AAV6WK29"/>
<dbReference type="SUPFAM" id="SSF54292">
    <property type="entry name" value="2Fe-2S ferredoxin-like"/>
    <property type="match status" value="1"/>
</dbReference>
<keyword evidence="3" id="KW-1185">Reference proteome</keyword>
<accession>A0AAV6WK29</accession>
<sequence length="208" mass="23811">MEAPQNSSPGNDSLVFEINKERFEGPEIDPSTTLLEFLRTRTRFRAPKLGCGEGVCAHCAHFVCIFKNSILLHKEKTLDHLTNVMSMPENKDTAQSFRDMDAYKKWLDQDKSARFAMLSCMHDNLICEFEKYSTAKELWEVLQVMYGSTSATRLRALTLKSNQYVLDPKHSMIHHLNVMKDIIRDLQNAGSELTDEQLVLAVLRSLLD</sequence>
<dbReference type="Proteomes" id="UP000826271">
    <property type="component" value="Unassembled WGS sequence"/>
</dbReference>
<dbReference type="InterPro" id="IPR016208">
    <property type="entry name" value="Ald_Oxase/xanthine_DH-like"/>
</dbReference>
<dbReference type="GO" id="GO:0005506">
    <property type="term" value="F:iron ion binding"/>
    <property type="evidence" value="ECO:0007669"/>
    <property type="project" value="InterPro"/>
</dbReference>
<dbReference type="Gene3D" id="3.10.20.30">
    <property type="match status" value="1"/>
</dbReference>
<dbReference type="InterPro" id="IPR012675">
    <property type="entry name" value="Beta-grasp_dom_sf"/>
</dbReference>
<dbReference type="GO" id="GO:0051536">
    <property type="term" value="F:iron-sulfur cluster binding"/>
    <property type="evidence" value="ECO:0007669"/>
    <property type="project" value="InterPro"/>
</dbReference>
<evidence type="ECO:0000313" key="2">
    <source>
        <dbReference type="EMBL" id="KAG8371084.1"/>
    </source>
</evidence>
<dbReference type="EMBL" id="WHWC01000013">
    <property type="protein sequence ID" value="KAG8371084.1"/>
    <property type="molecule type" value="Genomic_DNA"/>
</dbReference>
<proteinExistence type="predicted"/>